<accession>A0A518B483</accession>
<evidence type="ECO:0000259" key="1">
    <source>
        <dbReference type="Pfam" id="PF01261"/>
    </source>
</evidence>
<evidence type="ECO:0000313" key="3">
    <source>
        <dbReference type="Proteomes" id="UP000317093"/>
    </source>
</evidence>
<keyword evidence="3" id="KW-1185">Reference proteome</keyword>
<dbReference type="SUPFAM" id="SSF51658">
    <property type="entry name" value="Xylose isomerase-like"/>
    <property type="match status" value="1"/>
</dbReference>
<dbReference type="PROSITE" id="PS51318">
    <property type="entry name" value="TAT"/>
    <property type="match status" value="1"/>
</dbReference>
<name>A0A518B483_9BACT</name>
<dbReference type="PANTHER" id="PTHR12110:SF48">
    <property type="entry name" value="BLL3656 PROTEIN"/>
    <property type="match status" value="1"/>
</dbReference>
<dbReference type="KEGG" id="knv:Pan216_25990"/>
<dbReference type="RefSeq" id="WP_145258291.1">
    <property type="nucleotide sequence ID" value="NZ_CP036279.1"/>
</dbReference>
<dbReference type="InterPro" id="IPR050312">
    <property type="entry name" value="IolE/XylAMocC-like"/>
</dbReference>
<feature type="domain" description="Xylose isomerase-like TIM barrel" evidence="1">
    <location>
        <begin position="68"/>
        <end position="307"/>
    </location>
</feature>
<dbReference type="OrthoDB" id="9814946at2"/>
<organism evidence="2 3">
    <name type="scientific">Kolteria novifilia</name>
    <dbReference type="NCBI Taxonomy" id="2527975"/>
    <lineage>
        <taxon>Bacteria</taxon>
        <taxon>Pseudomonadati</taxon>
        <taxon>Planctomycetota</taxon>
        <taxon>Planctomycetia</taxon>
        <taxon>Kolteriales</taxon>
        <taxon>Kolteriaceae</taxon>
        <taxon>Kolteria</taxon>
    </lineage>
</organism>
<dbReference type="AlphaFoldDB" id="A0A518B483"/>
<protein>
    <submittedName>
        <fullName evidence="2">Inosose isomerase</fullName>
        <ecNumber evidence="2">5.3.99.-</ecNumber>
    </submittedName>
</protein>
<evidence type="ECO:0000313" key="2">
    <source>
        <dbReference type="EMBL" id="QDU61736.1"/>
    </source>
</evidence>
<dbReference type="InterPro" id="IPR006311">
    <property type="entry name" value="TAT_signal"/>
</dbReference>
<dbReference type="Gene3D" id="3.20.20.150">
    <property type="entry name" value="Divalent-metal-dependent TIM barrel enzymes"/>
    <property type="match status" value="1"/>
</dbReference>
<dbReference type="EMBL" id="CP036279">
    <property type="protein sequence ID" value="QDU61736.1"/>
    <property type="molecule type" value="Genomic_DNA"/>
</dbReference>
<dbReference type="PANTHER" id="PTHR12110">
    <property type="entry name" value="HYDROXYPYRUVATE ISOMERASE"/>
    <property type="match status" value="1"/>
</dbReference>
<dbReference type="Proteomes" id="UP000317093">
    <property type="component" value="Chromosome"/>
</dbReference>
<sequence>MPSDVAPNLSRRDALLLGGSLIAGLATSPPSTFAADASKPGDARKPTFTYCLNTSTIRGQKLGIEKEIDIAAQAGYDGIEPWLRTITEYTNNGGSLKELRKRLDDHGLKVESAIGFANWIVDNEAQREAGFREATHDMEVIAELGGTRIAAPPAGVPRGQSVDLDRAAERYHQLLELGEPLGVTPQVEMWGGNATIGTLSQAIYVAIRSRHPKACFLGDVYHTYKGGSEFASLRLLGPESLQVFHMNDYPAVPPRATIKDKDRIYPGDGIAPMDEILQGFLAVGATPVLSLELFNPDYWKQDALYVAQTGLQKMKACVASATG</sequence>
<dbReference type="InterPro" id="IPR013022">
    <property type="entry name" value="Xyl_isomerase-like_TIM-brl"/>
</dbReference>
<dbReference type="InterPro" id="IPR036237">
    <property type="entry name" value="Xyl_isomerase-like_sf"/>
</dbReference>
<reference evidence="2 3" key="1">
    <citation type="submission" date="2019-02" db="EMBL/GenBank/DDBJ databases">
        <title>Deep-cultivation of Planctomycetes and their phenomic and genomic characterization uncovers novel biology.</title>
        <authorList>
            <person name="Wiegand S."/>
            <person name="Jogler M."/>
            <person name="Boedeker C."/>
            <person name="Pinto D."/>
            <person name="Vollmers J."/>
            <person name="Rivas-Marin E."/>
            <person name="Kohn T."/>
            <person name="Peeters S.H."/>
            <person name="Heuer A."/>
            <person name="Rast P."/>
            <person name="Oberbeckmann S."/>
            <person name="Bunk B."/>
            <person name="Jeske O."/>
            <person name="Meyerdierks A."/>
            <person name="Storesund J.E."/>
            <person name="Kallscheuer N."/>
            <person name="Luecker S."/>
            <person name="Lage O.M."/>
            <person name="Pohl T."/>
            <person name="Merkel B.J."/>
            <person name="Hornburger P."/>
            <person name="Mueller R.-W."/>
            <person name="Bruemmer F."/>
            <person name="Labrenz M."/>
            <person name="Spormann A.M."/>
            <person name="Op den Camp H."/>
            <person name="Overmann J."/>
            <person name="Amann R."/>
            <person name="Jetten M.S.M."/>
            <person name="Mascher T."/>
            <person name="Medema M.H."/>
            <person name="Devos D.P."/>
            <person name="Kaster A.-K."/>
            <person name="Ovreas L."/>
            <person name="Rohde M."/>
            <person name="Galperin M.Y."/>
            <person name="Jogler C."/>
        </authorList>
    </citation>
    <scope>NUCLEOTIDE SEQUENCE [LARGE SCALE GENOMIC DNA]</scope>
    <source>
        <strain evidence="2 3">Pan216</strain>
    </source>
</reference>
<dbReference type="EC" id="5.3.99.-" evidence="2"/>
<keyword evidence="2" id="KW-0413">Isomerase</keyword>
<gene>
    <name evidence="2" type="primary">iolI</name>
    <name evidence="2" type="ORF">Pan216_25990</name>
</gene>
<dbReference type="GO" id="GO:0016853">
    <property type="term" value="F:isomerase activity"/>
    <property type="evidence" value="ECO:0007669"/>
    <property type="project" value="UniProtKB-KW"/>
</dbReference>
<dbReference type="Pfam" id="PF01261">
    <property type="entry name" value="AP_endonuc_2"/>
    <property type="match status" value="1"/>
</dbReference>
<proteinExistence type="predicted"/>